<keyword evidence="4" id="KW-0808">Transferase</keyword>
<dbReference type="SUPFAM" id="SSF101790">
    <property type="entry name" value="Aminomethyltransferase beta-barrel domain"/>
    <property type="match status" value="1"/>
</dbReference>
<sequence length="407" mass="44691">MNETHENGTGMFGGADEANPLMRIQEKMGGMFIAWGGDGGEFTGVPLVESFDEYYAEYAAIRQRVGILHMPQRTVVKMRGSEACDFLHRMNTNDVNGLKVGESNHALLLNQKGRIDVDMIVMKVGEDELWLEVDQHNASRLIESLDKMIFTEDIEFEDCSDQLEHIALHGPAGVKLLEKLRTQETEGLSGIELWEHREVKLHGVDCRVYRRDDAGSLGLHVLVPRDALIAIYGEMVRASGWEAGAEVDAEWAEKRREGLRGRPIGWMAYNTARIEAGTPIWMIDYGTDSLPAETGIIDELVSFTKGCYLGQEIVARMHSRGHPKRILVGLKLDADKIPVAGSAVTEEKNGESAIIGGITSSTASPLLGNQSIALAVMKWGKHRAGSKFSVVAEEASIAAETCTLGVM</sequence>
<evidence type="ECO:0000256" key="1">
    <source>
        <dbReference type="ARBA" id="ARBA00022946"/>
    </source>
</evidence>
<dbReference type="EMBL" id="CP036425">
    <property type="protein sequence ID" value="QDU35227.1"/>
    <property type="molecule type" value="Genomic_DNA"/>
</dbReference>
<dbReference type="InterPro" id="IPR006222">
    <property type="entry name" value="GCVT_N"/>
</dbReference>
<dbReference type="NCBIfam" id="TIGR03317">
    <property type="entry name" value="ygfZ_signature"/>
    <property type="match status" value="1"/>
</dbReference>
<dbReference type="SUPFAM" id="SSF103025">
    <property type="entry name" value="Folate-binding domain"/>
    <property type="match status" value="1"/>
</dbReference>
<dbReference type="InterPro" id="IPR017703">
    <property type="entry name" value="YgfZ/GCV_T_CS"/>
</dbReference>
<keyword evidence="1" id="KW-0809">Transit peptide</keyword>
<evidence type="ECO:0000313" key="4">
    <source>
        <dbReference type="EMBL" id="QDU35227.1"/>
    </source>
</evidence>
<name>A0A517YYE9_9BACT</name>
<organism evidence="4 5">
    <name type="scientific">Poriferisphaera corsica</name>
    <dbReference type="NCBI Taxonomy" id="2528020"/>
    <lineage>
        <taxon>Bacteria</taxon>
        <taxon>Pseudomonadati</taxon>
        <taxon>Planctomycetota</taxon>
        <taxon>Phycisphaerae</taxon>
        <taxon>Phycisphaerales</taxon>
        <taxon>Phycisphaeraceae</taxon>
        <taxon>Poriferisphaera</taxon>
    </lineage>
</organism>
<dbReference type="AlphaFoldDB" id="A0A517YYE9"/>
<evidence type="ECO:0000259" key="3">
    <source>
        <dbReference type="Pfam" id="PF08669"/>
    </source>
</evidence>
<feature type="domain" description="GCVT N-terminal" evidence="2">
    <location>
        <begin position="36"/>
        <end position="296"/>
    </location>
</feature>
<gene>
    <name evidence="4" type="primary">gcvT_2</name>
    <name evidence="4" type="ORF">KS4_33080</name>
</gene>
<dbReference type="Gene3D" id="3.30.1360.120">
    <property type="entry name" value="Probable tRNA modification gtpase trme, domain 1"/>
    <property type="match status" value="1"/>
</dbReference>
<dbReference type="InterPro" id="IPR027266">
    <property type="entry name" value="TrmE/GcvT-like"/>
</dbReference>
<dbReference type="InterPro" id="IPR045179">
    <property type="entry name" value="YgfZ/GcvT"/>
</dbReference>
<dbReference type="RefSeq" id="WP_145080252.1">
    <property type="nucleotide sequence ID" value="NZ_CP036425.1"/>
</dbReference>
<dbReference type="Pfam" id="PF08669">
    <property type="entry name" value="GCV_T_C"/>
    <property type="match status" value="1"/>
</dbReference>
<dbReference type="GO" id="GO:0004047">
    <property type="term" value="F:aminomethyltransferase activity"/>
    <property type="evidence" value="ECO:0007669"/>
    <property type="project" value="UniProtKB-EC"/>
</dbReference>
<dbReference type="GO" id="GO:0032259">
    <property type="term" value="P:methylation"/>
    <property type="evidence" value="ECO:0007669"/>
    <property type="project" value="UniProtKB-KW"/>
</dbReference>
<dbReference type="Proteomes" id="UP000317369">
    <property type="component" value="Chromosome"/>
</dbReference>
<dbReference type="PANTHER" id="PTHR22602:SF0">
    <property type="entry name" value="TRANSFERASE CAF17, MITOCHONDRIAL-RELATED"/>
    <property type="match status" value="1"/>
</dbReference>
<dbReference type="InterPro" id="IPR029043">
    <property type="entry name" value="GcvT/YgfZ_C"/>
</dbReference>
<accession>A0A517YYE9</accession>
<dbReference type="EC" id="2.1.2.10" evidence="4"/>
<keyword evidence="5" id="KW-1185">Reference proteome</keyword>
<dbReference type="InterPro" id="IPR013977">
    <property type="entry name" value="GcvT_C"/>
</dbReference>
<keyword evidence="4" id="KW-0489">Methyltransferase</keyword>
<feature type="domain" description="Aminomethyltransferase C-terminal" evidence="3">
    <location>
        <begin position="325"/>
        <end position="403"/>
    </location>
</feature>
<evidence type="ECO:0000313" key="5">
    <source>
        <dbReference type="Proteomes" id="UP000317369"/>
    </source>
</evidence>
<proteinExistence type="predicted"/>
<dbReference type="GO" id="GO:0008168">
    <property type="term" value="F:methyltransferase activity"/>
    <property type="evidence" value="ECO:0007669"/>
    <property type="project" value="UniProtKB-KW"/>
</dbReference>
<dbReference type="OrthoDB" id="9796287at2"/>
<dbReference type="PIRSF" id="PIRSF006487">
    <property type="entry name" value="GcvT"/>
    <property type="match status" value="1"/>
</dbReference>
<protein>
    <submittedName>
        <fullName evidence="4">Aminomethyltransferase</fullName>
        <ecNumber evidence="4">2.1.2.10</ecNumber>
    </submittedName>
</protein>
<evidence type="ECO:0000259" key="2">
    <source>
        <dbReference type="Pfam" id="PF01571"/>
    </source>
</evidence>
<dbReference type="PANTHER" id="PTHR22602">
    <property type="entry name" value="TRANSFERASE CAF17, MITOCHONDRIAL-RELATED"/>
    <property type="match status" value="1"/>
</dbReference>
<dbReference type="Pfam" id="PF01571">
    <property type="entry name" value="GCV_T"/>
    <property type="match status" value="1"/>
</dbReference>
<dbReference type="KEGG" id="pcor:KS4_33080"/>
<reference evidence="4 5" key="1">
    <citation type="submission" date="2019-02" db="EMBL/GenBank/DDBJ databases">
        <title>Deep-cultivation of Planctomycetes and their phenomic and genomic characterization uncovers novel biology.</title>
        <authorList>
            <person name="Wiegand S."/>
            <person name="Jogler M."/>
            <person name="Boedeker C."/>
            <person name="Pinto D."/>
            <person name="Vollmers J."/>
            <person name="Rivas-Marin E."/>
            <person name="Kohn T."/>
            <person name="Peeters S.H."/>
            <person name="Heuer A."/>
            <person name="Rast P."/>
            <person name="Oberbeckmann S."/>
            <person name="Bunk B."/>
            <person name="Jeske O."/>
            <person name="Meyerdierks A."/>
            <person name="Storesund J.E."/>
            <person name="Kallscheuer N."/>
            <person name="Luecker S."/>
            <person name="Lage O.M."/>
            <person name="Pohl T."/>
            <person name="Merkel B.J."/>
            <person name="Hornburger P."/>
            <person name="Mueller R.-W."/>
            <person name="Bruemmer F."/>
            <person name="Labrenz M."/>
            <person name="Spormann A.M."/>
            <person name="Op den Camp H."/>
            <person name="Overmann J."/>
            <person name="Amann R."/>
            <person name="Jetten M.S.M."/>
            <person name="Mascher T."/>
            <person name="Medema M.H."/>
            <person name="Devos D.P."/>
            <person name="Kaster A.-K."/>
            <person name="Ovreas L."/>
            <person name="Rohde M."/>
            <person name="Galperin M.Y."/>
            <person name="Jogler C."/>
        </authorList>
    </citation>
    <scope>NUCLEOTIDE SEQUENCE [LARGE SCALE GENOMIC DNA]</scope>
    <source>
        <strain evidence="4 5">KS4</strain>
    </source>
</reference>
<dbReference type="GO" id="GO:0016226">
    <property type="term" value="P:iron-sulfur cluster assembly"/>
    <property type="evidence" value="ECO:0007669"/>
    <property type="project" value="TreeGrafter"/>
</dbReference>